<feature type="region of interest" description="Disordered" evidence="1">
    <location>
        <begin position="1"/>
        <end position="27"/>
    </location>
</feature>
<keyword evidence="4" id="KW-1185">Reference proteome</keyword>
<evidence type="ECO:0000256" key="1">
    <source>
        <dbReference type="SAM" id="MobiDB-lite"/>
    </source>
</evidence>
<evidence type="ECO:0000259" key="2">
    <source>
        <dbReference type="Pfam" id="PF00561"/>
    </source>
</evidence>
<organism evidence="3 4">
    <name type="scientific">Dunaliella salina</name>
    <name type="common">Green alga</name>
    <name type="synonym">Protococcus salinus</name>
    <dbReference type="NCBI Taxonomy" id="3046"/>
    <lineage>
        <taxon>Eukaryota</taxon>
        <taxon>Viridiplantae</taxon>
        <taxon>Chlorophyta</taxon>
        <taxon>core chlorophytes</taxon>
        <taxon>Chlorophyceae</taxon>
        <taxon>CS clade</taxon>
        <taxon>Chlamydomonadales</taxon>
        <taxon>Dunaliellaceae</taxon>
        <taxon>Dunaliella</taxon>
    </lineage>
</organism>
<gene>
    <name evidence="3" type="ORF">DUNSADRAFT_449</name>
</gene>
<feature type="domain" description="AB hydrolase-1" evidence="2">
    <location>
        <begin position="72"/>
        <end position="327"/>
    </location>
</feature>
<dbReference type="InterPro" id="IPR050471">
    <property type="entry name" value="AB_hydrolase"/>
</dbReference>
<reference evidence="3" key="1">
    <citation type="submission" date="2017-08" db="EMBL/GenBank/DDBJ databases">
        <authorList>
            <person name="Polle J.E."/>
            <person name="Barry K."/>
            <person name="Cushman J."/>
            <person name="Schmutz J."/>
            <person name="Tran D."/>
            <person name="Hathwaick L.T."/>
            <person name="Yim W.C."/>
            <person name="Jenkins J."/>
            <person name="Mckie-Krisberg Z.M."/>
            <person name="Prochnik S."/>
            <person name="Lindquist E."/>
            <person name="Dockter R.B."/>
            <person name="Adam C."/>
            <person name="Molina H."/>
            <person name="Bunkerborg J."/>
            <person name="Jin E."/>
            <person name="Buchheim M."/>
            <person name="Magnuson J."/>
        </authorList>
    </citation>
    <scope>NUCLEOTIDE SEQUENCE</scope>
    <source>
        <strain evidence="3">CCAP 19/18</strain>
    </source>
</reference>
<dbReference type="Pfam" id="PF00561">
    <property type="entry name" value="Abhydrolase_1"/>
    <property type="match status" value="1"/>
</dbReference>
<dbReference type="PANTHER" id="PTHR43433">
    <property type="entry name" value="HYDROLASE, ALPHA/BETA FOLD FAMILY PROTEIN"/>
    <property type="match status" value="1"/>
</dbReference>
<feature type="compositionally biased region" description="Polar residues" evidence="1">
    <location>
        <begin position="10"/>
        <end position="27"/>
    </location>
</feature>
<dbReference type="Proteomes" id="UP000815325">
    <property type="component" value="Unassembled WGS sequence"/>
</dbReference>
<dbReference type="InterPro" id="IPR029058">
    <property type="entry name" value="AB_hydrolase_fold"/>
</dbReference>
<dbReference type="Gene3D" id="3.40.50.1820">
    <property type="entry name" value="alpha/beta hydrolase"/>
    <property type="match status" value="1"/>
</dbReference>
<sequence>MEEKIPMTPVASSSTTVNETKPQRKLQNTLLPHSTGKHRVDDEIYIYYETFILPDSQITCEEGPLEMEKVRLVAIQGFAAGADAWQPMLLEMKELWGRQADKATVLEVLCIENRGLGKSSSPKKKSQYSTTILAGDVLSVMDHVRWGSAHICGFSMGGMVATKLAALAPDRVVSLICMSVTGGGTQALPRSWRAFKFAVKGLLAKTALDRAYVDIKFHFSKHILRHKLCELVPPRLVKDVLLEEYRENHERVGAQPKEGFRGQLHAVLQHEVTKANIERIKSAGFPVWFLHGRNDIVAMPMYAEKLARKLGAPCLIFSGGHLVFRENAKEVAFLMRSICTGTSNPNGMLSKTLRLNVDATAIPASN</sequence>
<dbReference type="EMBL" id="MU069539">
    <property type="protein sequence ID" value="KAF5839573.1"/>
    <property type="molecule type" value="Genomic_DNA"/>
</dbReference>
<evidence type="ECO:0000313" key="4">
    <source>
        <dbReference type="Proteomes" id="UP000815325"/>
    </source>
</evidence>
<accession>A0ABQ7GY91</accession>
<dbReference type="PANTHER" id="PTHR43433:SF5">
    <property type="entry name" value="AB HYDROLASE-1 DOMAIN-CONTAINING PROTEIN"/>
    <property type="match status" value="1"/>
</dbReference>
<dbReference type="SUPFAM" id="SSF53474">
    <property type="entry name" value="alpha/beta-Hydrolases"/>
    <property type="match status" value="1"/>
</dbReference>
<evidence type="ECO:0000313" key="3">
    <source>
        <dbReference type="EMBL" id="KAF5839573.1"/>
    </source>
</evidence>
<protein>
    <submittedName>
        <fullName evidence="3">Alpha/beta-hydrolase</fullName>
    </submittedName>
</protein>
<dbReference type="InterPro" id="IPR000073">
    <property type="entry name" value="AB_hydrolase_1"/>
</dbReference>
<comment type="caution">
    <text evidence="3">The sequence shown here is derived from an EMBL/GenBank/DDBJ whole genome shotgun (WGS) entry which is preliminary data.</text>
</comment>
<name>A0ABQ7GY91_DUNSA</name>
<proteinExistence type="predicted"/>